<dbReference type="EMBL" id="BFAV01000111">
    <property type="protein sequence ID" value="GBF33619.1"/>
    <property type="molecule type" value="Genomic_DNA"/>
</dbReference>
<evidence type="ECO:0000256" key="1">
    <source>
        <dbReference type="SAM" id="Phobius"/>
    </source>
</evidence>
<feature type="transmembrane region" description="Helical" evidence="1">
    <location>
        <begin position="54"/>
        <end position="72"/>
    </location>
</feature>
<feature type="transmembrane region" description="Helical" evidence="1">
    <location>
        <begin position="197"/>
        <end position="217"/>
    </location>
</feature>
<sequence>MFTAREKTIVPALYKDKGKEKLDLGIFSDPKFLIIGFATACIFTWAFWTTPLRIYMFQVGLMVGFLVAKFLGNTKKTIDYRTKVKEISILYDSIDLFSESHSIHQALAKAGELTPSIRDSVEKCVNRWPQGPVKALHHFAKEVNFPEAEILASVLQHITLSGKSEKSGLLSEESAKLEERLRRNYEKEIAARPLYQTIYLALPGFALVGIVLFPIGYKAIKMIESLTAWSGQM</sequence>
<dbReference type="Proteomes" id="UP000239549">
    <property type="component" value="Unassembled WGS sequence"/>
</dbReference>
<dbReference type="AlphaFoldDB" id="A0A2L2XBD5"/>
<evidence type="ECO:0000313" key="3">
    <source>
        <dbReference type="Proteomes" id="UP000239549"/>
    </source>
</evidence>
<keyword evidence="3" id="KW-1185">Reference proteome</keyword>
<evidence type="ECO:0000313" key="2">
    <source>
        <dbReference type="EMBL" id="GBF33619.1"/>
    </source>
</evidence>
<keyword evidence="1" id="KW-0812">Transmembrane</keyword>
<reference evidence="3" key="1">
    <citation type="submission" date="2018-02" db="EMBL/GenBank/DDBJ databases">
        <title>Genome sequence of Desulfocucumis palustris strain NAW-5.</title>
        <authorList>
            <person name="Watanabe M."/>
            <person name="Kojima H."/>
            <person name="Fukui M."/>
        </authorList>
    </citation>
    <scope>NUCLEOTIDE SEQUENCE [LARGE SCALE GENOMIC DNA]</scope>
    <source>
        <strain evidence="3">NAW-5</strain>
    </source>
</reference>
<feature type="transmembrane region" description="Helical" evidence="1">
    <location>
        <begin position="32"/>
        <end position="48"/>
    </location>
</feature>
<proteinExistence type="predicted"/>
<accession>A0A2L2XBD5</accession>
<keyword evidence="1" id="KW-0472">Membrane</keyword>
<organism evidence="2 3">
    <name type="scientific">Desulfocucumis palustris</name>
    <dbReference type="NCBI Taxonomy" id="1898651"/>
    <lineage>
        <taxon>Bacteria</taxon>
        <taxon>Bacillati</taxon>
        <taxon>Bacillota</taxon>
        <taxon>Clostridia</taxon>
        <taxon>Eubacteriales</taxon>
        <taxon>Desulfocucumaceae</taxon>
        <taxon>Desulfocucumis</taxon>
    </lineage>
</organism>
<protein>
    <submittedName>
        <fullName evidence="2">Uncharacterized protein</fullName>
    </submittedName>
</protein>
<comment type="caution">
    <text evidence="2">The sequence shown here is derived from an EMBL/GenBank/DDBJ whole genome shotgun (WGS) entry which is preliminary data.</text>
</comment>
<name>A0A2L2XBD5_9FIRM</name>
<gene>
    <name evidence="2" type="ORF">DCCM_2725</name>
</gene>
<keyword evidence="1" id="KW-1133">Transmembrane helix</keyword>